<accession>A0A9P7JSG1</accession>
<keyword evidence="2" id="KW-1185">Reference proteome</keyword>
<proteinExistence type="predicted"/>
<name>A0A9P7JSG1_9AGAM</name>
<dbReference type="Proteomes" id="UP000823399">
    <property type="component" value="Unassembled WGS sequence"/>
</dbReference>
<organism evidence="1 2">
    <name type="scientific">Suillus discolor</name>
    <dbReference type="NCBI Taxonomy" id="1912936"/>
    <lineage>
        <taxon>Eukaryota</taxon>
        <taxon>Fungi</taxon>
        <taxon>Dikarya</taxon>
        <taxon>Basidiomycota</taxon>
        <taxon>Agaricomycotina</taxon>
        <taxon>Agaricomycetes</taxon>
        <taxon>Agaricomycetidae</taxon>
        <taxon>Boletales</taxon>
        <taxon>Suillineae</taxon>
        <taxon>Suillaceae</taxon>
        <taxon>Suillus</taxon>
    </lineage>
</organism>
<gene>
    <name evidence="1" type="ORF">F5147DRAFT_775388</name>
</gene>
<dbReference type="EMBL" id="JABBWM010000039">
    <property type="protein sequence ID" value="KAG2105065.1"/>
    <property type="molecule type" value="Genomic_DNA"/>
</dbReference>
<evidence type="ECO:0000313" key="1">
    <source>
        <dbReference type="EMBL" id="KAG2105065.1"/>
    </source>
</evidence>
<dbReference type="RefSeq" id="XP_041291115.1">
    <property type="nucleotide sequence ID" value="XM_041441714.1"/>
</dbReference>
<dbReference type="OrthoDB" id="2692437at2759"/>
<dbReference type="AlphaFoldDB" id="A0A9P7JSG1"/>
<sequence length="159" mass="17953">MSFNSLASSSVSQTTRTPRVIALFGVRYIAAAPTNSKYLLTVIQQSLLLLRFTDNTHTESYIALFGVRRHAHRELYSTVWCQSLLLLRFADDTPDDTHTESYIALFGVSLASSSVSQTTHTLRVMTLFGVRTRLIDTPSTSLYQHPPFVNFIRQGLPRR</sequence>
<dbReference type="GeneID" id="64703973"/>
<protein>
    <submittedName>
        <fullName evidence="1">Uncharacterized protein</fullName>
    </submittedName>
</protein>
<evidence type="ECO:0000313" key="2">
    <source>
        <dbReference type="Proteomes" id="UP000823399"/>
    </source>
</evidence>
<reference evidence="1" key="1">
    <citation type="journal article" date="2020" name="New Phytol.">
        <title>Comparative genomics reveals dynamic genome evolution in host specialist ectomycorrhizal fungi.</title>
        <authorList>
            <person name="Lofgren L.A."/>
            <person name="Nguyen N.H."/>
            <person name="Vilgalys R."/>
            <person name="Ruytinx J."/>
            <person name="Liao H.L."/>
            <person name="Branco S."/>
            <person name="Kuo A."/>
            <person name="LaButti K."/>
            <person name="Lipzen A."/>
            <person name="Andreopoulos W."/>
            <person name="Pangilinan J."/>
            <person name="Riley R."/>
            <person name="Hundley H."/>
            <person name="Na H."/>
            <person name="Barry K."/>
            <person name="Grigoriev I.V."/>
            <person name="Stajich J.E."/>
            <person name="Kennedy P.G."/>
        </authorList>
    </citation>
    <scope>NUCLEOTIDE SEQUENCE</scope>
    <source>
        <strain evidence="1">FC423</strain>
    </source>
</reference>
<comment type="caution">
    <text evidence="1">The sequence shown here is derived from an EMBL/GenBank/DDBJ whole genome shotgun (WGS) entry which is preliminary data.</text>
</comment>